<accession>A0A424YEC5</accession>
<dbReference type="AlphaFoldDB" id="A0A424YEC5"/>
<reference evidence="1 2" key="1">
    <citation type="submission" date="2018-08" db="EMBL/GenBank/DDBJ databases">
        <title>The metabolism and importance of syntrophic acetate oxidation coupled to methane or sulfide production in haloalkaline environments.</title>
        <authorList>
            <person name="Timmers P.H.A."/>
            <person name="Vavourakis C.D."/>
            <person name="Sorokin D.Y."/>
            <person name="Sinninghe Damste J.S."/>
            <person name="Muyzer G."/>
            <person name="Stams A.J.M."/>
            <person name="Plugge C.M."/>
        </authorList>
    </citation>
    <scope>NUCLEOTIDE SEQUENCE [LARGE SCALE GENOMIC DNA]</scope>
    <source>
        <strain evidence="1">MSAO_Bac1</strain>
    </source>
</reference>
<sequence>MASFMEITNVTAFPLKKARGILKSEGYAVEIKISGMNDIYKEESLRVARQTLKNSNTVEVVAVQSKDYKV</sequence>
<comment type="caution">
    <text evidence="1">The sequence shown here is derived from an EMBL/GenBank/DDBJ whole genome shotgun (WGS) entry which is preliminary data.</text>
</comment>
<proteinExistence type="predicted"/>
<gene>
    <name evidence="1" type="ORF">D5R97_05455</name>
</gene>
<evidence type="ECO:0000313" key="1">
    <source>
        <dbReference type="EMBL" id="RQD75822.1"/>
    </source>
</evidence>
<dbReference type="Proteomes" id="UP000285138">
    <property type="component" value="Unassembled WGS sequence"/>
</dbReference>
<evidence type="ECO:0000313" key="2">
    <source>
        <dbReference type="Proteomes" id="UP000285138"/>
    </source>
</evidence>
<name>A0A424YEC5_9FIRM</name>
<dbReference type="EMBL" id="QZAA01000141">
    <property type="protein sequence ID" value="RQD75822.1"/>
    <property type="molecule type" value="Genomic_DNA"/>
</dbReference>
<organism evidence="1 2">
    <name type="scientific">Candidatus Syntrophonatronum acetioxidans</name>
    <dbReference type="NCBI Taxonomy" id="1795816"/>
    <lineage>
        <taxon>Bacteria</taxon>
        <taxon>Bacillati</taxon>
        <taxon>Bacillota</taxon>
        <taxon>Clostridia</taxon>
        <taxon>Eubacteriales</taxon>
        <taxon>Syntrophomonadaceae</taxon>
        <taxon>Candidatus Syntrophonatronum</taxon>
    </lineage>
</organism>
<evidence type="ECO:0008006" key="3">
    <source>
        <dbReference type="Google" id="ProtNLM"/>
    </source>
</evidence>
<protein>
    <recommendedName>
        <fullName evidence="3">PASTA domain-containing protein</fullName>
    </recommendedName>
</protein>